<proteinExistence type="predicted"/>
<dbReference type="GeneID" id="79270363"/>
<evidence type="ECO:0000259" key="2">
    <source>
        <dbReference type="Pfam" id="PF01590"/>
    </source>
</evidence>
<organism evidence="3 4">
    <name type="scientific">Halobaculum marinum</name>
    <dbReference type="NCBI Taxonomy" id="3031996"/>
    <lineage>
        <taxon>Archaea</taxon>
        <taxon>Methanobacteriati</taxon>
        <taxon>Methanobacteriota</taxon>
        <taxon>Stenosarchaea group</taxon>
        <taxon>Halobacteria</taxon>
        <taxon>Halobacteriales</taxon>
        <taxon>Haloferacaceae</taxon>
        <taxon>Halobaculum</taxon>
    </lineage>
</organism>
<feature type="domain" description="GAF" evidence="2">
    <location>
        <begin position="210"/>
        <end position="290"/>
    </location>
</feature>
<dbReference type="Gene3D" id="3.30.450.40">
    <property type="match status" value="1"/>
</dbReference>
<evidence type="ECO:0000313" key="4">
    <source>
        <dbReference type="Proteomes" id="UP001596388"/>
    </source>
</evidence>
<feature type="region of interest" description="Disordered" evidence="1">
    <location>
        <begin position="301"/>
        <end position="331"/>
    </location>
</feature>
<keyword evidence="4" id="KW-1185">Reference proteome</keyword>
<dbReference type="RefSeq" id="WP_276236754.1">
    <property type="nucleotide sequence ID" value="NZ_CP119989.1"/>
</dbReference>
<dbReference type="PANTHER" id="PTHR43102:SF2">
    <property type="entry name" value="GAF DOMAIN-CONTAINING PROTEIN"/>
    <property type="match status" value="1"/>
</dbReference>
<dbReference type="InterPro" id="IPR003018">
    <property type="entry name" value="GAF"/>
</dbReference>
<dbReference type="PANTHER" id="PTHR43102">
    <property type="entry name" value="SLR1143 PROTEIN"/>
    <property type="match status" value="1"/>
</dbReference>
<dbReference type="InterPro" id="IPR029016">
    <property type="entry name" value="GAF-like_dom_sf"/>
</dbReference>
<dbReference type="Pfam" id="PF01590">
    <property type="entry name" value="GAF"/>
    <property type="match status" value="1"/>
</dbReference>
<dbReference type="Proteomes" id="UP001596388">
    <property type="component" value="Unassembled WGS sequence"/>
</dbReference>
<accession>A0ABD5X0S4</accession>
<protein>
    <submittedName>
        <fullName evidence="3">GAF domain-containing protein</fullName>
    </submittedName>
</protein>
<evidence type="ECO:0000256" key="1">
    <source>
        <dbReference type="SAM" id="MobiDB-lite"/>
    </source>
</evidence>
<sequence length="331" mass="34513">MTSGETGVPASGPTSGPMPDASERFVVVSDDDEWTRRVRSSSAFPVERVPTERADAPDTTFDGYPAAVIVDGTSDADPLVAFGSLRDAYPDTACLLAGGGGRVDHGGADADGRPVVLEYVPARTPSAVAAAAEFAVERRTHRSYPLAEREDDRVASARALDVDRLYESAGLDDLASASVRAVDAEAATVALLGEYRLRIVGASDSRLPAVVDRARSVSTYTVLEGDVHEVPDLAADPRFEAHSRAVELNLRSYLGAPLRVDGVAVGSLSVFRSEPGTATAADREMLRLHASVAEDLLAAARPAAGADSNASDDSSADSHPAGVDDDESTGH</sequence>
<dbReference type="SUPFAM" id="SSF55781">
    <property type="entry name" value="GAF domain-like"/>
    <property type="match status" value="1"/>
</dbReference>
<evidence type="ECO:0000313" key="3">
    <source>
        <dbReference type="EMBL" id="MFC7098703.1"/>
    </source>
</evidence>
<name>A0ABD5X0S4_9EURY</name>
<feature type="region of interest" description="Disordered" evidence="1">
    <location>
        <begin position="1"/>
        <end position="24"/>
    </location>
</feature>
<dbReference type="AlphaFoldDB" id="A0ABD5X0S4"/>
<reference evidence="3 4" key="1">
    <citation type="journal article" date="2019" name="Int. J. Syst. Evol. Microbiol.">
        <title>The Global Catalogue of Microorganisms (GCM) 10K type strain sequencing project: providing services to taxonomists for standard genome sequencing and annotation.</title>
        <authorList>
            <consortium name="The Broad Institute Genomics Platform"/>
            <consortium name="The Broad Institute Genome Sequencing Center for Infectious Disease"/>
            <person name="Wu L."/>
            <person name="Ma J."/>
        </authorList>
    </citation>
    <scope>NUCLEOTIDE SEQUENCE [LARGE SCALE GENOMIC DNA]</scope>
    <source>
        <strain evidence="3 4">DT55</strain>
    </source>
</reference>
<feature type="compositionally biased region" description="Low complexity" evidence="1">
    <location>
        <begin position="301"/>
        <end position="313"/>
    </location>
</feature>
<comment type="caution">
    <text evidence="3">The sequence shown here is derived from an EMBL/GenBank/DDBJ whole genome shotgun (WGS) entry which is preliminary data.</text>
</comment>
<gene>
    <name evidence="3" type="ORF">ACFQKD_15460</name>
</gene>
<dbReference type="EMBL" id="JBHTAG010000003">
    <property type="protein sequence ID" value="MFC7098703.1"/>
    <property type="molecule type" value="Genomic_DNA"/>
</dbReference>